<organism evidence="1 2">
    <name type="scientific">Clostridium beijerinckii</name>
    <name type="common">Clostridium MP</name>
    <dbReference type="NCBI Taxonomy" id="1520"/>
    <lineage>
        <taxon>Bacteria</taxon>
        <taxon>Bacillati</taxon>
        <taxon>Bacillota</taxon>
        <taxon>Clostridia</taxon>
        <taxon>Eubacteriales</taxon>
        <taxon>Clostridiaceae</taxon>
        <taxon>Clostridium</taxon>
    </lineage>
</organism>
<dbReference type="RefSeq" id="WP_168983145.1">
    <property type="nucleotide sequence ID" value="NZ_JABAGD010000056.1"/>
</dbReference>
<protein>
    <submittedName>
        <fullName evidence="1">Uncharacterized protein</fullName>
    </submittedName>
</protein>
<dbReference type="AlphaFoldDB" id="A0A7X9SSL2"/>
<sequence>MENKREQATINEIIEVISEIILKASIKKFDSRDVDKNVKESGNIYESFNY</sequence>
<proteinExistence type="predicted"/>
<comment type="caution">
    <text evidence="1">The sequence shown here is derived from an EMBL/GenBank/DDBJ whole genome shotgun (WGS) entry which is preliminary data.</text>
</comment>
<accession>A0A7X9SSL2</accession>
<dbReference type="EMBL" id="JABAGD010000056">
    <property type="protein sequence ID" value="NMF07327.1"/>
    <property type="molecule type" value="Genomic_DNA"/>
</dbReference>
<name>A0A7X9SSL2_CLOBE</name>
<dbReference type="Proteomes" id="UP000587880">
    <property type="component" value="Unassembled WGS sequence"/>
</dbReference>
<reference evidence="1 2" key="1">
    <citation type="submission" date="2020-04" db="EMBL/GenBank/DDBJ databases">
        <authorList>
            <person name="Hitch T.C.A."/>
            <person name="Wylensek D."/>
            <person name="Clavel T."/>
        </authorList>
    </citation>
    <scope>NUCLEOTIDE SEQUENCE [LARGE SCALE GENOMIC DNA]</scope>
    <source>
        <strain evidence="1 2">WB01_NA02</strain>
    </source>
</reference>
<evidence type="ECO:0000313" key="1">
    <source>
        <dbReference type="EMBL" id="NMF07327.1"/>
    </source>
</evidence>
<gene>
    <name evidence="1" type="ORF">HF849_21800</name>
</gene>
<evidence type="ECO:0000313" key="2">
    <source>
        <dbReference type="Proteomes" id="UP000587880"/>
    </source>
</evidence>